<reference evidence="1" key="1">
    <citation type="submission" date="2020-10" db="EMBL/GenBank/DDBJ databases">
        <authorList>
            <person name="Gilroy R."/>
        </authorList>
    </citation>
    <scope>NUCLEOTIDE SEQUENCE</scope>
    <source>
        <strain evidence="1">6919</strain>
    </source>
</reference>
<evidence type="ECO:0000313" key="1">
    <source>
        <dbReference type="EMBL" id="MBO8475518.1"/>
    </source>
</evidence>
<dbReference type="AlphaFoldDB" id="A0A9D9NJM1"/>
<feature type="non-terminal residue" evidence="1">
    <location>
        <position position="1"/>
    </location>
</feature>
<accession>A0A9D9NJM1</accession>
<reference evidence="1" key="2">
    <citation type="journal article" date="2021" name="PeerJ">
        <title>Extensive microbial diversity within the chicken gut microbiome revealed by metagenomics and culture.</title>
        <authorList>
            <person name="Gilroy R."/>
            <person name="Ravi A."/>
            <person name="Getino M."/>
            <person name="Pursley I."/>
            <person name="Horton D.L."/>
            <person name="Alikhan N.F."/>
            <person name="Baker D."/>
            <person name="Gharbi K."/>
            <person name="Hall N."/>
            <person name="Watson M."/>
            <person name="Adriaenssens E.M."/>
            <person name="Foster-Nyarko E."/>
            <person name="Jarju S."/>
            <person name="Secka A."/>
            <person name="Antonio M."/>
            <person name="Oren A."/>
            <person name="Chaudhuri R.R."/>
            <person name="La Ragione R."/>
            <person name="Hildebrand F."/>
            <person name="Pallen M.J."/>
        </authorList>
    </citation>
    <scope>NUCLEOTIDE SEQUENCE</scope>
    <source>
        <strain evidence="1">6919</strain>
    </source>
</reference>
<evidence type="ECO:0000313" key="2">
    <source>
        <dbReference type="Proteomes" id="UP000823598"/>
    </source>
</evidence>
<gene>
    <name evidence="1" type="ORF">IAB88_00835</name>
</gene>
<sequence length="55" mass="5812">FDGSELIVDGVGDDAVVEVYNIAGQRVYSGAVKPVALDKGLYIVRVAGRTFKVAL</sequence>
<dbReference type="EMBL" id="JADIMC010000011">
    <property type="protein sequence ID" value="MBO8475518.1"/>
    <property type="molecule type" value="Genomic_DNA"/>
</dbReference>
<proteinExistence type="predicted"/>
<organism evidence="1 2">
    <name type="scientific">Candidatus Limisoma faecipullorum</name>
    <dbReference type="NCBI Taxonomy" id="2840854"/>
    <lineage>
        <taxon>Bacteria</taxon>
        <taxon>Pseudomonadati</taxon>
        <taxon>Bacteroidota</taxon>
        <taxon>Bacteroidia</taxon>
        <taxon>Bacteroidales</taxon>
        <taxon>Candidatus Limisoma</taxon>
    </lineage>
</organism>
<comment type="caution">
    <text evidence="1">The sequence shown here is derived from an EMBL/GenBank/DDBJ whole genome shotgun (WGS) entry which is preliminary data.</text>
</comment>
<protein>
    <submittedName>
        <fullName evidence="1">T9SS type A sorting domain-containing protein</fullName>
    </submittedName>
</protein>
<dbReference type="Proteomes" id="UP000823598">
    <property type="component" value="Unassembled WGS sequence"/>
</dbReference>
<name>A0A9D9NJM1_9BACT</name>